<dbReference type="PROSITE" id="PS50041">
    <property type="entry name" value="C_TYPE_LECTIN_2"/>
    <property type="match status" value="1"/>
</dbReference>
<dbReference type="GO" id="GO:0030246">
    <property type="term" value="F:carbohydrate binding"/>
    <property type="evidence" value="ECO:0007669"/>
    <property type="project" value="UniProtKB-KW"/>
</dbReference>
<evidence type="ECO:0000313" key="8">
    <source>
        <dbReference type="Proteomes" id="UP000887116"/>
    </source>
</evidence>
<keyword evidence="2" id="KW-0964">Secreted</keyword>
<dbReference type="PANTHER" id="PTHR22799">
    <property type="entry name" value="TETRANECTIN-RELATED"/>
    <property type="match status" value="1"/>
</dbReference>
<feature type="domain" description="C-type lectin" evidence="6">
    <location>
        <begin position="143"/>
        <end position="262"/>
    </location>
</feature>
<dbReference type="Pfam" id="PF00059">
    <property type="entry name" value="Lectin_C"/>
    <property type="match status" value="1"/>
</dbReference>
<comment type="subcellular location">
    <subcellularLocation>
        <location evidence="1">Secreted</location>
    </subcellularLocation>
</comment>
<evidence type="ECO:0000259" key="6">
    <source>
        <dbReference type="PROSITE" id="PS50041"/>
    </source>
</evidence>
<reference evidence="7" key="1">
    <citation type="submission" date="2020-07" db="EMBL/GenBank/DDBJ databases">
        <title>Multicomponent nature underlies the extraordinary mechanical properties of spider dragline silk.</title>
        <authorList>
            <person name="Kono N."/>
            <person name="Nakamura H."/>
            <person name="Mori M."/>
            <person name="Yoshida Y."/>
            <person name="Ohtoshi R."/>
            <person name="Malay A.D."/>
            <person name="Moran D.A.P."/>
            <person name="Tomita M."/>
            <person name="Numata K."/>
            <person name="Arakawa K."/>
        </authorList>
    </citation>
    <scope>NUCLEOTIDE SEQUENCE</scope>
</reference>
<gene>
    <name evidence="7" type="primary">AVEN_114864_1</name>
    <name evidence="7" type="ORF">TNCT_202471</name>
</gene>
<evidence type="ECO:0000256" key="4">
    <source>
        <dbReference type="ARBA" id="ARBA00022734"/>
    </source>
</evidence>
<keyword evidence="8" id="KW-1185">Reference proteome</keyword>
<dbReference type="CDD" id="cd00037">
    <property type="entry name" value="CLECT"/>
    <property type="match status" value="1"/>
</dbReference>
<protein>
    <submittedName>
        <fullName evidence="7">C-type lectin domain-containing protein</fullName>
    </submittedName>
</protein>
<evidence type="ECO:0000313" key="7">
    <source>
        <dbReference type="EMBL" id="GFR30449.1"/>
    </source>
</evidence>
<keyword evidence="4" id="KW-0430">Lectin</keyword>
<dbReference type="EMBL" id="BMAO01029241">
    <property type="protein sequence ID" value="GFR30449.1"/>
    <property type="molecule type" value="Genomic_DNA"/>
</dbReference>
<dbReference type="PROSITE" id="PS00615">
    <property type="entry name" value="C_TYPE_LECTIN_1"/>
    <property type="match status" value="1"/>
</dbReference>
<dbReference type="OrthoDB" id="6430060at2759"/>
<dbReference type="AlphaFoldDB" id="A0A8X6HV29"/>
<dbReference type="Gene3D" id="3.10.100.10">
    <property type="entry name" value="Mannose-Binding Protein A, subunit A"/>
    <property type="match status" value="1"/>
</dbReference>
<dbReference type="SUPFAM" id="SSF56436">
    <property type="entry name" value="C-type lectin-like"/>
    <property type="match status" value="1"/>
</dbReference>
<dbReference type="Proteomes" id="UP000887116">
    <property type="component" value="Unassembled WGS sequence"/>
</dbReference>
<dbReference type="GO" id="GO:0005615">
    <property type="term" value="C:extracellular space"/>
    <property type="evidence" value="ECO:0007669"/>
    <property type="project" value="TreeGrafter"/>
</dbReference>
<evidence type="ECO:0000256" key="1">
    <source>
        <dbReference type="ARBA" id="ARBA00004613"/>
    </source>
</evidence>
<dbReference type="InterPro" id="IPR051663">
    <property type="entry name" value="CLec_Tetranectin-domain"/>
</dbReference>
<accession>A0A8X6HV29</accession>
<organism evidence="7 8">
    <name type="scientific">Trichonephila clavata</name>
    <name type="common">Joro spider</name>
    <name type="synonym">Nephila clavata</name>
    <dbReference type="NCBI Taxonomy" id="2740835"/>
    <lineage>
        <taxon>Eukaryota</taxon>
        <taxon>Metazoa</taxon>
        <taxon>Ecdysozoa</taxon>
        <taxon>Arthropoda</taxon>
        <taxon>Chelicerata</taxon>
        <taxon>Arachnida</taxon>
        <taxon>Araneae</taxon>
        <taxon>Araneomorphae</taxon>
        <taxon>Entelegynae</taxon>
        <taxon>Araneoidea</taxon>
        <taxon>Nephilidae</taxon>
        <taxon>Trichonephila</taxon>
    </lineage>
</organism>
<dbReference type="SMART" id="SM00034">
    <property type="entry name" value="CLECT"/>
    <property type="match status" value="1"/>
</dbReference>
<keyword evidence="5" id="KW-1015">Disulfide bond</keyword>
<comment type="caution">
    <text evidence="7">The sequence shown here is derived from an EMBL/GenBank/DDBJ whole genome shotgun (WGS) entry which is preliminary data.</text>
</comment>
<dbReference type="InterPro" id="IPR018378">
    <property type="entry name" value="C-type_lectin_CS"/>
</dbReference>
<evidence type="ECO:0000256" key="2">
    <source>
        <dbReference type="ARBA" id="ARBA00022525"/>
    </source>
</evidence>
<evidence type="ECO:0000256" key="5">
    <source>
        <dbReference type="ARBA" id="ARBA00023157"/>
    </source>
</evidence>
<name>A0A8X6HV29_TRICU</name>
<proteinExistence type="predicted"/>
<evidence type="ECO:0000256" key="3">
    <source>
        <dbReference type="ARBA" id="ARBA00022729"/>
    </source>
</evidence>
<keyword evidence="3" id="KW-0732">Signal</keyword>
<sequence>MLRSFEAMTTPMTTLPPTTPPPLNAFYLKYAASQHRQDKKLEAKPLAVVRERYTVFTLILSVADVSRIHCLSLCLQRQTGGKSKICRSFNWADRTCYMLNTYVCDGEKELTVAPGYSYFDLVDSFAKEKEFMISKQCSSKGKCSNKCLKFRLFKTPLSWQEAHAACRAEEAFLAMPKTWNDHETLIALMKKGNILQSWIGIRKREGIFYYDNGGLLGNNNTFWGPDQPNDSGGTQQCVQMMSEMEYLWNDFDCARPVGFVCQYVW</sequence>
<dbReference type="InterPro" id="IPR016186">
    <property type="entry name" value="C-type_lectin-like/link_sf"/>
</dbReference>
<dbReference type="PANTHER" id="PTHR22799:SF1">
    <property type="entry name" value="C-TYPE LECTIN DOMAIN FAMILY 11 MEMBER A"/>
    <property type="match status" value="1"/>
</dbReference>
<dbReference type="GO" id="GO:0008083">
    <property type="term" value="F:growth factor activity"/>
    <property type="evidence" value="ECO:0007669"/>
    <property type="project" value="TreeGrafter"/>
</dbReference>
<dbReference type="InterPro" id="IPR016187">
    <property type="entry name" value="CTDL_fold"/>
</dbReference>
<dbReference type="InterPro" id="IPR001304">
    <property type="entry name" value="C-type_lectin-like"/>
</dbReference>